<feature type="signal peptide" evidence="1">
    <location>
        <begin position="1"/>
        <end position="30"/>
    </location>
</feature>
<evidence type="ECO:0000256" key="1">
    <source>
        <dbReference type="SAM" id="SignalP"/>
    </source>
</evidence>
<protein>
    <recommendedName>
        <fullName evidence="4">Surface antigen</fullName>
    </recommendedName>
</protein>
<dbReference type="RefSeq" id="WP_408235286.1">
    <property type="nucleotide sequence ID" value="NZ_JAQQCF010000035.1"/>
</dbReference>
<reference evidence="2 3" key="1">
    <citation type="journal article" date="2024" name="Chem. Sci.">
        <title>Discovery of megapolipeptins by genome mining of a Burkholderiales bacteria collection.</title>
        <authorList>
            <person name="Paulo B.S."/>
            <person name="Recchia M.J.J."/>
            <person name="Lee S."/>
            <person name="Fergusson C.H."/>
            <person name="Romanowski S.B."/>
            <person name="Hernandez A."/>
            <person name="Krull N."/>
            <person name="Liu D.Y."/>
            <person name="Cavanagh H."/>
            <person name="Bos A."/>
            <person name="Gray C.A."/>
            <person name="Murphy B.T."/>
            <person name="Linington R.G."/>
            <person name="Eustaquio A.S."/>
        </authorList>
    </citation>
    <scope>NUCLEOTIDE SEQUENCE [LARGE SCALE GENOMIC DNA]</scope>
    <source>
        <strain evidence="2 3">RL17-338-BIC-A</strain>
    </source>
</reference>
<organism evidence="2 3">
    <name type="scientific">Paraburkholderia metrosideri</name>
    <dbReference type="NCBI Taxonomy" id="580937"/>
    <lineage>
        <taxon>Bacteria</taxon>
        <taxon>Pseudomonadati</taxon>
        <taxon>Pseudomonadota</taxon>
        <taxon>Betaproteobacteria</taxon>
        <taxon>Burkholderiales</taxon>
        <taxon>Burkholderiaceae</taxon>
        <taxon>Paraburkholderia</taxon>
    </lineage>
</organism>
<dbReference type="Proteomes" id="UP001629432">
    <property type="component" value="Unassembled WGS sequence"/>
</dbReference>
<dbReference type="EMBL" id="JAQQCF010000035">
    <property type="protein sequence ID" value="MFM0641069.1"/>
    <property type="molecule type" value="Genomic_DNA"/>
</dbReference>
<keyword evidence="1" id="KW-0732">Signal</keyword>
<gene>
    <name evidence="2" type="ORF">PQQ63_30675</name>
</gene>
<evidence type="ECO:0008006" key="4">
    <source>
        <dbReference type="Google" id="ProtNLM"/>
    </source>
</evidence>
<evidence type="ECO:0000313" key="3">
    <source>
        <dbReference type="Proteomes" id="UP001629432"/>
    </source>
</evidence>
<accession>A0ABW9E1Q2</accession>
<name>A0ABW9E1Q2_9BURK</name>
<sequence length="157" mass="16661">MVTFHQSGTGLCSGVVCLCVCAVCAAPAEAQSDANAPSSDASTCRLVVGQAEIDGVMQQISGRACLQPDGSWQIVEDDAAAQALGPAPVYYYDPWYWGPPVVFGAGVSFIFVDRFHHFHHMDHVRYGHGSYGNWHGGGSMHMWSGMSHGGGGGGMRR</sequence>
<comment type="caution">
    <text evidence="2">The sequence shown here is derived from an EMBL/GenBank/DDBJ whole genome shotgun (WGS) entry which is preliminary data.</text>
</comment>
<feature type="chain" id="PRO_5045538592" description="Surface antigen" evidence="1">
    <location>
        <begin position="31"/>
        <end position="157"/>
    </location>
</feature>
<evidence type="ECO:0000313" key="2">
    <source>
        <dbReference type="EMBL" id="MFM0641069.1"/>
    </source>
</evidence>
<proteinExistence type="predicted"/>
<keyword evidence="3" id="KW-1185">Reference proteome</keyword>